<dbReference type="RefSeq" id="YP_009189526.1">
    <property type="nucleotide sequence ID" value="NC_028676.1"/>
</dbReference>
<dbReference type="KEGG" id="vg:26517824"/>
<reference evidence="1 2" key="1">
    <citation type="journal article" date="2015" name="J. Virol.">
        <title>Sinorhizobium meliloti Phage ?M9 Defines a New Group of T4 Superfamily Phages with Unusual Genomic Features but a Common T=16 Capsid.</title>
        <authorList>
            <person name="Johnson M.C."/>
            <person name="Tatum K.B."/>
            <person name="Lynn J.S."/>
            <person name="Brewer T.E."/>
            <person name="Lu S."/>
            <person name="Washburn B.K."/>
            <person name="Stroupe M.E."/>
            <person name="Jones K.M."/>
        </authorList>
    </citation>
    <scope>NUCLEOTIDE SEQUENCE [LARGE SCALE GENOMIC DNA]</scope>
</reference>
<sequence>MDYTSPKLSYHISHQAAGSTITEVYIGKWYLGKLYQWPFCDPIRFRGIMFSEAGAISFAQDFNNLDEFEATLTEKLK</sequence>
<gene>
    <name evidence="1" type="ORF">Sm_phiM9_144</name>
</gene>
<name>A0A0F6R519_9CAUD</name>
<protein>
    <submittedName>
        <fullName evidence="1">Uncharacterized protein</fullName>
    </submittedName>
</protein>
<organism evidence="1 2">
    <name type="scientific">Sinorhizobium phage phiM9</name>
    <dbReference type="NCBI Taxonomy" id="1636182"/>
    <lineage>
        <taxon>Viruses</taxon>
        <taxon>Duplodnaviria</taxon>
        <taxon>Heunggongvirae</taxon>
        <taxon>Uroviricota</taxon>
        <taxon>Caudoviricetes</taxon>
        <taxon>Pootjesviridae</taxon>
        <taxon>Emnonavirus</taxon>
        <taxon>Emnonavirus phiM9</taxon>
    </lineage>
</organism>
<keyword evidence="2" id="KW-1185">Reference proteome</keyword>
<proteinExistence type="predicted"/>
<evidence type="ECO:0000313" key="2">
    <source>
        <dbReference type="Proteomes" id="UP000033804"/>
    </source>
</evidence>
<dbReference type="GeneID" id="26517824"/>
<reference evidence="2" key="2">
    <citation type="submission" date="2015-03" db="EMBL/GenBank/DDBJ databases">
        <title>The genome and structure of Sinorhizobium meliloti phage phiM9.</title>
        <authorList>
            <person name="Johnson M.C."/>
            <person name="Tatum K.B."/>
            <person name="Lynn J.S."/>
            <person name="Brewer T.E."/>
            <person name="Washburn B.K."/>
            <person name="Stroupe M.E."/>
            <person name="Jones K.M."/>
        </authorList>
    </citation>
    <scope>NUCLEOTIDE SEQUENCE [LARGE SCALE GENOMIC DNA]</scope>
</reference>
<dbReference type="EMBL" id="KP881232">
    <property type="protein sequence ID" value="AKE44772.1"/>
    <property type="molecule type" value="Genomic_DNA"/>
</dbReference>
<dbReference type="Proteomes" id="UP000033804">
    <property type="component" value="Segment"/>
</dbReference>
<evidence type="ECO:0000313" key="1">
    <source>
        <dbReference type="EMBL" id="AKE44772.1"/>
    </source>
</evidence>
<accession>A0A0F6R519</accession>